<comment type="caution">
    <text evidence="1">The sequence shown here is derived from an EMBL/GenBank/DDBJ whole genome shotgun (WGS) entry which is preliminary data.</text>
</comment>
<accession>A0AAD4EM77</accession>
<evidence type="ECO:0000313" key="1">
    <source>
        <dbReference type="EMBL" id="KAG1908661.1"/>
    </source>
</evidence>
<gene>
    <name evidence="1" type="ORF">F5891DRAFT_1180194</name>
</gene>
<protein>
    <submittedName>
        <fullName evidence="1">Uncharacterized protein</fullName>
    </submittedName>
</protein>
<dbReference type="RefSeq" id="XP_041234236.1">
    <property type="nucleotide sequence ID" value="XM_041365884.1"/>
</dbReference>
<name>A0AAD4EM77_9AGAM</name>
<dbReference type="Proteomes" id="UP001195769">
    <property type="component" value="Unassembled WGS sequence"/>
</dbReference>
<reference evidence="1" key="1">
    <citation type="journal article" date="2020" name="New Phytol.">
        <title>Comparative genomics reveals dynamic genome evolution in host specialist ectomycorrhizal fungi.</title>
        <authorList>
            <person name="Lofgren L.A."/>
            <person name="Nguyen N.H."/>
            <person name="Vilgalys R."/>
            <person name="Ruytinx J."/>
            <person name="Liao H.L."/>
            <person name="Branco S."/>
            <person name="Kuo A."/>
            <person name="LaButti K."/>
            <person name="Lipzen A."/>
            <person name="Andreopoulos W."/>
            <person name="Pangilinan J."/>
            <person name="Riley R."/>
            <person name="Hundley H."/>
            <person name="Na H."/>
            <person name="Barry K."/>
            <person name="Grigoriev I.V."/>
            <person name="Stajich J.E."/>
            <person name="Kennedy P.G."/>
        </authorList>
    </citation>
    <scope>NUCLEOTIDE SEQUENCE</scope>
    <source>
        <strain evidence="1">FC203</strain>
    </source>
</reference>
<dbReference type="EMBL" id="JABBWK010000001">
    <property type="protein sequence ID" value="KAG1908661.1"/>
    <property type="molecule type" value="Genomic_DNA"/>
</dbReference>
<proteinExistence type="predicted"/>
<sequence>MLMGRKSSEVLSNVNGHSFEAGTWSISVLLLLLSETDPDNLYEFSPERHIASDTKDYQSILDPSKCPTLFAILKSPFIGLSIVPPFIPVSALDAPPGVGR</sequence>
<dbReference type="AlphaFoldDB" id="A0AAD4EM77"/>
<organism evidence="1 2">
    <name type="scientific">Suillus fuscotomentosus</name>
    <dbReference type="NCBI Taxonomy" id="1912939"/>
    <lineage>
        <taxon>Eukaryota</taxon>
        <taxon>Fungi</taxon>
        <taxon>Dikarya</taxon>
        <taxon>Basidiomycota</taxon>
        <taxon>Agaricomycotina</taxon>
        <taxon>Agaricomycetes</taxon>
        <taxon>Agaricomycetidae</taxon>
        <taxon>Boletales</taxon>
        <taxon>Suillineae</taxon>
        <taxon>Suillaceae</taxon>
        <taxon>Suillus</taxon>
    </lineage>
</organism>
<dbReference type="GeneID" id="64660182"/>
<keyword evidence="2" id="KW-1185">Reference proteome</keyword>
<evidence type="ECO:0000313" key="2">
    <source>
        <dbReference type="Proteomes" id="UP001195769"/>
    </source>
</evidence>